<feature type="domain" description="Response regulatory" evidence="10">
    <location>
        <begin position="10"/>
        <end position="124"/>
    </location>
</feature>
<dbReference type="InterPro" id="IPR016032">
    <property type="entry name" value="Sig_transdc_resp-reg_C-effctor"/>
</dbReference>
<keyword evidence="7" id="KW-0804">Transcription</keyword>
<gene>
    <name evidence="12" type="ORF">BMMGA3_02955</name>
</gene>
<dbReference type="GO" id="GO:0006355">
    <property type="term" value="P:regulation of DNA-templated transcription"/>
    <property type="evidence" value="ECO:0007669"/>
    <property type="project" value="InterPro"/>
</dbReference>
<dbReference type="eggNOG" id="COG0745">
    <property type="taxonomic scope" value="Bacteria"/>
</dbReference>
<evidence type="ECO:0000256" key="2">
    <source>
        <dbReference type="ARBA" id="ARBA00022490"/>
    </source>
</evidence>
<dbReference type="GO" id="GO:0032993">
    <property type="term" value="C:protein-DNA complex"/>
    <property type="evidence" value="ECO:0007669"/>
    <property type="project" value="TreeGrafter"/>
</dbReference>
<dbReference type="InterPro" id="IPR036388">
    <property type="entry name" value="WH-like_DNA-bd_sf"/>
</dbReference>
<evidence type="ECO:0000256" key="4">
    <source>
        <dbReference type="ARBA" id="ARBA00023012"/>
    </source>
</evidence>
<dbReference type="FunFam" id="1.10.10.10:FF:000018">
    <property type="entry name" value="DNA-binding response regulator ResD"/>
    <property type="match status" value="1"/>
</dbReference>
<dbReference type="GO" id="GO:0000976">
    <property type="term" value="F:transcription cis-regulatory region binding"/>
    <property type="evidence" value="ECO:0007669"/>
    <property type="project" value="TreeGrafter"/>
</dbReference>
<dbReference type="EMBL" id="CP007739">
    <property type="protein sequence ID" value="AIE59053.1"/>
    <property type="molecule type" value="Genomic_DNA"/>
</dbReference>
<dbReference type="PROSITE" id="PS51755">
    <property type="entry name" value="OMPR_PHOB"/>
    <property type="match status" value="1"/>
</dbReference>
<reference evidence="12 13" key="1">
    <citation type="journal article" date="2015" name="BMC Genomics">
        <title>Transcriptome analysis of thermophilic methylotrophic Bacillus methanolicus MGA3 using RNA-sequencing provides detailed insights into its previously uncharted transcriptional landscape.</title>
        <authorList>
            <person name="Irla M."/>
            <person name="Neshat A."/>
            <person name="Brautaset T."/>
            <person name="Ruckert C."/>
            <person name="Kalinowski J."/>
            <person name="Wendisch V.F."/>
        </authorList>
    </citation>
    <scope>NUCLEOTIDE SEQUENCE [LARGE SCALE GENOMIC DNA]</scope>
    <source>
        <strain evidence="13">MGA3 / ATCC 53907</strain>
    </source>
</reference>
<evidence type="ECO:0000256" key="3">
    <source>
        <dbReference type="ARBA" id="ARBA00022553"/>
    </source>
</evidence>
<dbReference type="InterPro" id="IPR001789">
    <property type="entry name" value="Sig_transdc_resp-reg_receiver"/>
</dbReference>
<dbReference type="InterPro" id="IPR039420">
    <property type="entry name" value="WalR-like"/>
</dbReference>
<dbReference type="STRING" id="796606.BMMGA3_02955"/>
<sequence>MKVEGIADRKILLIDDEEDILNLLETVLIKEGFQHIYKATTGGEGIQLCKDLKPDIIVLDIMLPDIDGFEVCRRIREFSFVPIIFLSARSDDLDKLLGLGIGGDDYVTKPFSPKEVAFRIKVYFRRKQYDGLEDEKENKKYVFGDIEIDPKLGEVKKNGKSVILTAKEYQLLLFMAENQNQILSKRRIYERVWGEDYLGYDNTIMVHIRHLREKLEDDPGNPVYIKTVKGLGYKLVARSE</sequence>
<organism evidence="12 13">
    <name type="scientific">Bacillus methanolicus (strain MGA3 / ATCC 53907)</name>
    <dbReference type="NCBI Taxonomy" id="796606"/>
    <lineage>
        <taxon>Bacteria</taxon>
        <taxon>Bacillati</taxon>
        <taxon>Bacillota</taxon>
        <taxon>Bacilli</taxon>
        <taxon>Bacillales</taxon>
        <taxon>Bacillaceae</taxon>
        <taxon>Bacillus</taxon>
    </lineage>
</organism>
<keyword evidence="4" id="KW-0902">Two-component regulatory system</keyword>
<feature type="domain" description="OmpR/PhoB-type" evidence="11">
    <location>
        <begin position="138"/>
        <end position="237"/>
    </location>
</feature>
<dbReference type="SMART" id="SM00862">
    <property type="entry name" value="Trans_reg_C"/>
    <property type="match status" value="1"/>
</dbReference>
<protein>
    <submittedName>
        <fullName evidence="12">Putative transcriptional regulator</fullName>
    </submittedName>
</protein>
<dbReference type="Pfam" id="PF00486">
    <property type="entry name" value="Trans_reg_C"/>
    <property type="match status" value="1"/>
</dbReference>
<evidence type="ECO:0000259" key="11">
    <source>
        <dbReference type="PROSITE" id="PS51755"/>
    </source>
</evidence>
<evidence type="ECO:0000256" key="6">
    <source>
        <dbReference type="ARBA" id="ARBA00023125"/>
    </source>
</evidence>
<evidence type="ECO:0000313" key="12">
    <source>
        <dbReference type="EMBL" id="AIE59053.1"/>
    </source>
</evidence>
<dbReference type="PROSITE" id="PS50110">
    <property type="entry name" value="RESPONSE_REGULATORY"/>
    <property type="match status" value="1"/>
</dbReference>
<keyword evidence="3 8" id="KW-0597">Phosphoprotein</keyword>
<dbReference type="InterPro" id="IPR001867">
    <property type="entry name" value="OmpR/PhoB-type_DNA-bd"/>
</dbReference>
<comment type="subcellular location">
    <subcellularLocation>
        <location evidence="1">Cytoplasm</location>
    </subcellularLocation>
</comment>
<dbReference type="FunFam" id="3.40.50.2300:FF:000001">
    <property type="entry name" value="DNA-binding response regulator PhoB"/>
    <property type="match status" value="1"/>
</dbReference>
<dbReference type="OrthoDB" id="9790442at2"/>
<dbReference type="Gene3D" id="1.10.10.10">
    <property type="entry name" value="Winged helix-like DNA-binding domain superfamily/Winged helix DNA-binding domain"/>
    <property type="match status" value="1"/>
</dbReference>
<dbReference type="KEGG" id="bmet:BMMGA3_02955"/>
<dbReference type="AlphaFoldDB" id="I3E2Y1"/>
<dbReference type="SMART" id="SM00448">
    <property type="entry name" value="REC"/>
    <property type="match status" value="1"/>
</dbReference>
<dbReference type="CDD" id="cd00383">
    <property type="entry name" value="trans_reg_C"/>
    <property type="match status" value="1"/>
</dbReference>
<dbReference type="InterPro" id="IPR011006">
    <property type="entry name" value="CheY-like_superfamily"/>
</dbReference>
<feature type="DNA-binding region" description="OmpR/PhoB-type" evidence="9">
    <location>
        <begin position="138"/>
        <end position="237"/>
    </location>
</feature>
<dbReference type="GO" id="GO:0005829">
    <property type="term" value="C:cytosol"/>
    <property type="evidence" value="ECO:0007669"/>
    <property type="project" value="TreeGrafter"/>
</dbReference>
<evidence type="ECO:0000256" key="1">
    <source>
        <dbReference type="ARBA" id="ARBA00004496"/>
    </source>
</evidence>
<evidence type="ECO:0000313" key="13">
    <source>
        <dbReference type="Proteomes" id="UP000027602"/>
    </source>
</evidence>
<dbReference type="Proteomes" id="UP000027602">
    <property type="component" value="Chromosome"/>
</dbReference>
<dbReference type="PANTHER" id="PTHR48111">
    <property type="entry name" value="REGULATOR OF RPOS"/>
    <property type="match status" value="1"/>
</dbReference>
<accession>I3E2Y1</accession>
<proteinExistence type="predicted"/>
<evidence type="ECO:0000259" key="10">
    <source>
        <dbReference type="PROSITE" id="PS50110"/>
    </source>
</evidence>
<evidence type="ECO:0000256" key="7">
    <source>
        <dbReference type="ARBA" id="ARBA00023163"/>
    </source>
</evidence>
<name>I3E2Y1_BACMM</name>
<feature type="modified residue" description="4-aspartylphosphate" evidence="8">
    <location>
        <position position="60"/>
    </location>
</feature>
<dbReference type="SUPFAM" id="SSF52172">
    <property type="entry name" value="CheY-like"/>
    <property type="match status" value="1"/>
</dbReference>
<dbReference type="HOGENOM" id="CLU_000445_30_4_9"/>
<keyword evidence="6 9" id="KW-0238">DNA-binding</keyword>
<dbReference type="RefSeq" id="WP_003347955.1">
    <property type="nucleotide sequence ID" value="NZ_ADWW01000003.1"/>
</dbReference>
<evidence type="ECO:0000256" key="5">
    <source>
        <dbReference type="ARBA" id="ARBA00023015"/>
    </source>
</evidence>
<dbReference type="GO" id="GO:0000156">
    <property type="term" value="F:phosphorelay response regulator activity"/>
    <property type="evidence" value="ECO:0007669"/>
    <property type="project" value="TreeGrafter"/>
</dbReference>
<evidence type="ECO:0000256" key="9">
    <source>
        <dbReference type="PROSITE-ProRule" id="PRU01091"/>
    </source>
</evidence>
<evidence type="ECO:0000256" key="8">
    <source>
        <dbReference type="PROSITE-ProRule" id="PRU00169"/>
    </source>
</evidence>
<dbReference type="SUPFAM" id="SSF46894">
    <property type="entry name" value="C-terminal effector domain of the bipartite response regulators"/>
    <property type="match status" value="1"/>
</dbReference>
<dbReference type="Gene3D" id="6.10.250.690">
    <property type="match status" value="1"/>
</dbReference>
<dbReference type="CDD" id="cd17574">
    <property type="entry name" value="REC_OmpR"/>
    <property type="match status" value="1"/>
</dbReference>
<dbReference type="Pfam" id="PF00072">
    <property type="entry name" value="Response_reg"/>
    <property type="match status" value="1"/>
</dbReference>
<keyword evidence="13" id="KW-1185">Reference proteome</keyword>
<keyword evidence="2" id="KW-0963">Cytoplasm</keyword>
<dbReference type="Gene3D" id="3.40.50.2300">
    <property type="match status" value="1"/>
</dbReference>
<dbReference type="PANTHER" id="PTHR48111:SF52">
    <property type="entry name" value="TRANSCRIPTIONAL REGULATORY PROTEIN YVRH"/>
    <property type="match status" value="1"/>
</dbReference>
<keyword evidence="5" id="KW-0805">Transcription regulation</keyword>